<keyword evidence="1" id="KW-0479">Metal-binding</keyword>
<sequence>MEVITCLDCKKRTDTVIDYRSGDTICTECGPNTSSAQTFSRTLALKTKPPPQAPGSHHHLAPFSMIYHVFEADNGVSWRYLSGCISRGARGSANPSLYHENLCRGITTSFSAILIQDSVSSKLEDGLHVFGLAHQPTKPHSVITLVFSFKFGKRLHIISKRGFD</sequence>
<organism evidence="3 4">
    <name type="scientific">Arabidopsis suecica</name>
    <name type="common">Swedish thale-cress</name>
    <name type="synonym">Cardaminopsis suecica</name>
    <dbReference type="NCBI Taxonomy" id="45249"/>
    <lineage>
        <taxon>Eukaryota</taxon>
        <taxon>Viridiplantae</taxon>
        <taxon>Streptophyta</taxon>
        <taxon>Embryophyta</taxon>
        <taxon>Tracheophyta</taxon>
        <taxon>Spermatophyta</taxon>
        <taxon>Magnoliopsida</taxon>
        <taxon>eudicotyledons</taxon>
        <taxon>Gunneridae</taxon>
        <taxon>Pentapetalae</taxon>
        <taxon>rosids</taxon>
        <taxon>malvids</taxon>
        <taxon>Brassicales</taxon>
        <taxon>Brassicaceae</taxon>
        <taxon>Camelineae</taxon>
        <taxon>Arabidopsis</taxon>
    </lineage>
</organism>
<evidence type="ECO:0000259" key="2">
    <source>
        <dbReference type="PROSITE" id="PS51134"/>
    </source>
</evidence>
<accession>A0A8T1YQG9</accession>
<comment type="caution">
    <text evidence="3">The sequence shown here is derived from an EMBL/GenBank/DDBJ whole genome shotgun (WGS) entry which is preliminary data.</text>
</comment>
<keyword evidence="4" id="KW-1185">Reference proteome</keyword>
<keyword evidence="1" id="KW-0862">Zinc</keyword>
<keyword evidence="1" id="KW-0863">Zinc-finger</keyword>
<gene>
    <name evidence="3" type="ORF">ISN44_As12g036890</name>
</gene>
<dbReference type="InterPro" id="IPR013137">
    <property type="entry name" value="Znf_TFIIB"/>
</dbReference>
<evidence type="ECO:0000313" key="3">
    <source>
        <dbReference type="EMBL" id="KAG7548507.1"/>
    </source>
</evidence>
<proteinExistence type="predicted"/>
<dbReference type="PROSITE" id="PS51134">
    <property type="entry name" value="ZF_TFIIB"/>
    <property type="match status" value="1"/>
</dbReference>
<evidence type="ECO:0000313" key="4">
    <source>
        <dbReference type="Proteomes" id="UP000694251"/>
    </source>
</evidence>
<reference evidence="3 4" key="1">
    <citation type="submission" date="2020-12" db="EMBL/GenBank/DDBJ databases">
        <title>Concerted genomic and epigenomic changes stabilize Arabidopsis allopolyploids.</title>
        <authorList>
            <person name="Chen Z."/>
        </authorList>
    </citation>
    <scope>NUCLEOTIDE SEQUENCE [LARGE SCALE GENOMIC DNA]</scope>
    <source>
        <strain evidence="3">As9502</strain>
        <tissue evidence="3">Leaf</tissue>
    </source>
</reference>
<dbReference type="GO" id="GO:0008270">
    <property type="term" value="F:zinc ion binding"/>
    <property type="evidence" value="ECO:0007669"/>
    <property type="project" value="UniProtKB-KW"/>
</dbReference>
<dbReference type="Proteomes" id="UP000694251">
    <property type="component" value="Chromosome 12"/>
</dbReference>
<dbReference type="AlphaFoldDB" id="A0A8T1YQG9"/>
<name>A0A8T1YQG9_ARASU</name>
<dbReference type="EMBL" id="JAEFBJ010000012">
    <property type="protein sequence ID" value="KAG7548507.1"/>
    <property type="molecule type" value="Genomic_DNA"/>
</dbReference>
<protein>
    <submittedName>
        <fullName evidence="3">Zinc finger TFIIB-type</fullName>
    </submittedName>
</protein>
<evidence type="ECO:0000256" key="1">
    <source>
        <dbReference type="PROSITE-ProRule" id="PRU00469"/>
    </source>
</evidence>
<feature type="domain" description="TFIIB-type" evidence="2">
    <location>
        <begin position="2"/>
        <end position="34"/>
    </location>
</feature>